<evidence type="ECO:0000256" key="1">
    <source>
        <dbReference type="SAM" id="MobiDB-lite"/>
    </source>
</evidence>
<feature type="region of interest" description="Disordered" evidence="1">
    <location>
        <begin position="1"/>
        <end position="67"/>
    </location>
</feature>
<dbReference type="EMBL" id="JALLPB020000596">
    <property type="protein sequence ID" value="KAL3807700.1"/>
    <property type="molecule type" value="Genomic_DNA"/>
</dbReference>
<evidence type="ECO:0000256" key="2">
    <source>
        <dbReference type="SAM" id="Phobius"/>
    </source>
</evidence>
<keyword evidence="4" id="KW-1185">Reference proteome</keyword>
<feature type="compositionally biased region" description="Low complexity" evidence="1">
    <location>
        <begin position="22"/>
        <end position="38"/>
    </location>
</feature>
<sequence>MGPWLENHGVGSPSKLWRSNKHNNSSSNSNSGFMSSSSRGGGISLIPIMPPPPSSSPPSSSSGAVNVNTVGDKAHQHSRYSSSSALSHSGYYSSNIATFRQRHFVLFAVSLSLLVGISIGGALFGFASFCNVNYDVLDNHHLVVPAGVNVKDAGVAIRGGESMADAETPAAPGSYVAIETRVGEEDGGGDIVSAIEAAAVDNDDIETGDDEGSRSGRRASVETTT</sequence>
<keyword evidence="2" id="KW-0472">Membrane</keyword>
<gene>
    <name evidence="3" type="ORF">ACHAXA_003527</name>
</gene>
<proteinExistence type="predicted"/>
<feature type="compositionally biased region" description="Acidic residues" evidence="1">
    <location>
        <begin position="201"/>
        <end position="210"/>
    </location>
</feature>
<reference evidence="3 4" key="1">
    <citation type="submission" date="2024-10" db="EMBL/GenBank/DDBJ databases">
        <title>Updated reference genomes for cyclostephanoid diatoms.</title>
        <authorList>
            <person name="Roberts W.R."/>
            <person name="Alverson A.J."/>
        </authorList>
    </citation>
    <scope>NUCLEOTIDE SEQUENCE [LARGE SCALE GENOMIC DNA]</scope>
    <source>
        <strain evidence="3 4">AJA228-03</strain>
    </source>
</reference>
<protein>
    <submittedName>
        <fullName evidence="3">Uncharacterized protein</fullName>
    </submittedName>
</protein>
<accession>A0ABD3R3Y9</accession>
<dbReference type="AlphaFoldDB" id="A0ABD3R3Y9"/>
<feature type="transmembrane region" description="Helical" evidence="2">
    <location>
        <begin position="104"/>
        <end position="127"/>
    </location>
</feature>
<keyword evidence="2" id="KW-0812">Transmembrane</keyword>
<dbReference type="Proteomes" id="UP001530377">
    <property type="component" value="Unassembled WGS sequence"/>
</dbReference>
<evidence type="ECO:0000313" key="3">
    <source>
        <dbReference type="EMBL" id="KAL3807700.1"/>
    </source>
</evidence>
<feature type="region of interest" description="Disordered" evidence="1">
    <location>
        <begin position="201"/>
        <end position="225"/>
    </location>
</feature>
<comment type="caution">
    <text evidence="3">The sequence shown here is derived from an EMBL/GenBank/DDBJ whole genome shotgun (WGS) entry which is preliminary data.</text>
</comment>
<evidence type="ECO:0000313" key="4">
    <source>
        <dbReference type="Proteomes" id="UP001530377"/>
    </source>
</evidence>
<name>A0ABD3R3Y9_9STRA</name>
<keyword evidence="2" id="KW-1133">Transmembrane helix</keyword>
<organism evidence="3 4">
    <name type="scientific">Cyclostephanos tholiformis</name>
    <dbReference type="NCBI Taxonomy" id="382380"/>
    <lineage>
        <taxon>Eukaryota</taxon>
        <taxon>Sar</taxon>
        <taxon>Stramenopiles</taxon>
        <taxon>Ochrophyta</taxon>
        <taxon>Bacillariophyta</taxon>
        <taxon>Coscinodiscophyceae</taxon>
        <taxon>Thalassiosirophycidae</taxon>
        <taxon>Stephanodiscales</taxon>
        <taxon>Stephanodiscaceae</taxon>
        <taxon>Cyclostephanos</taxon>
    </lineage>
</organism>